<name>A0A2K9YXY5_RHILE</name>
<dbReference type="AlphaFoldDB" id="A0A2K9YXY5"/>
<organism evidence="1 2">
    <name type="scientific">Rhizobium leguminosarum</name>
    <dbReference type="NCBI Taxonomy" id="384"/>
    <lineage>
        <taxon>Bacteria</taxon>
        <taxon>Pseudomonadati</taxon>
        <taxon>Pseudomonadota</taxon>
        <taxon>Alphaproteobacteria</taxon>
        <taxon>Hyphomicrobiales</taxon>
        <taxon>Rhizobiaceae</taxon>
        <taxon>Rhizobium/Agrobacterium group</taxon>
        <taxon>Rhizobium</taxon>
    </lineage>
</organism>
<dbReference type="EMBL" id="CP025012">
    <property type="protein sequence ID" value="AUW40839.1"/>
    <property type="molecule type" value="Genomic_DNA"/>
</dbReference>
<evidence type="ECO:0000313" key="1">
    <source>
        <dbReference type="EMBL" id="AUW40839.1"/>
    </source>
</evidence>
<reference evidence="1 2" key="1">
    <citation type="submission" date="2017-11" db="EMBL/GenBank/DDBJ databases">
        <title>Complete genome of Rhizobium leguminosarum Norway, an ineffective micro-symbiont.</title>
        <authorList>
            <person name="Hoffrichter A."/>
            <person name="Liang J."/>
            <person name="Brachmann A."/>
            <person name="Marin M."/>
        </authorList>
    </citation>
    <scope>NUCLEOTIDE SEQUENCE [LARGE SCALE GENOMIC DNA]</scope>
    <source>
        <strain evidence="1 2">Norway</strain>
    </source>
</reference>
<sequence>MARARRVFLVMVETSLLSDTTTIQQIGLPVKLNLGTTLQTAN</sequence>
<accession>A0A2K9YXY5</accession>
<evidence type="ECO:0000313" key="2">
    <source>
        <dbReference type="Proteomes" id="UP000238523"/>
    </source>
</evidence>
<protein>
    <submittedName>
        <fullName evidence="1">Uncharacterized protein</fullName>
    </submittedName>
</protein>
<dbReference type="Proteomes" id="UP000238523">
    <property type="component" value="Chromosome"/>
</dbReference>
<gene>
    <name evidence="1" type="ORF">CUJ84_Chr000424</name>
</gene>
<proteinExistence type="predicted"/>